<dbReference type="Proteomes" id="UP000053127">
    <property type="component" value="Unassembled WGS sequence"/>
</dbReference>
<dbReference type="AlphaFoldDB" id="A0A101NUQ6"/>
<proteinExistence type="predicted"/>
<dbReference type="RefSeq" id="WP_067134759.1">
    <property type="nucleotide sequence ID" value="NZ_KQ948227.1"/>
</dbReference>
<name>A0A101NUQ6_9ACTN</name>
<reference evidence="1 2" key="1">
    <citation type="submission" date="2015-10" db="EMBL/GenBank/DDBJ databases">
        <title>Draft genome sequence of Streptomyces yokosukanensis DSM 40224, type strain for the species Streptomyces yokosukanensis.</title>
        <authorList>
            <person name="Ruckert C."/>
            <person name="Winkler A."/>
            <person name="Kalinowski J."/>
            <person name="Kampfer P."/>
            <person name="Glaeser S."/>
        </authorList>
    </citation>
    <scope>NUCLEOTIDE SEQUENCE [LARGE SCALE GENOMIC DNA]</scope>
    <source>
        <strain evidence="1 2">DSM 40224</strain>
    </source>
</reference>
<evidence type="ECO:0000313" key="2">
    <source>
        <dbReference type="Proteomes" id="UP000053127"/>
    </source>
</evidence>
<dbReference type="OrthoDB" id="4556695at2"/>
<comment type="caution">
    <text evidence="1">The sequence shown here is derived from an EMBL/GenBank/DDBJ whole genome shotgun (WGS) entry which is preliminary data.</text>
</comment>
<evidence type="ECO:0000313" key="1">
    <source>
        <dbReference type="EMBL" id="KUM99646.1"/>
    </source>
</evidence>
<dbReference type="InterPro" id="IPR025850">
    <property type="entry name" value="SUKH-3"/>
</dbReference>
<gene>
    <name evidence="1" type="ORF">AQI95_37360</name>
</gene>
<dbReference type="Pfam" id="PF14433">
    <property type="entry name" value="SUKH-3"/>
    <property type="match status" value="1"/>
</dbReference>
<organism evidence="1 2">
    <name type="scientific">Streptomyces yokosukanensis</name>
    <dbReference type="NCBI Taxonomy" id="67386"/>
    <lineage>
        <taxon>Bacteria</taxon>
        <taxon>Bacillati</taxon>
        <taxon>Actinomycetota</taxon>
        <taxon>Actinomycetes</taxon>
        <taxon>Kitasatosporales</taxon>
        <taxon>Streptomycetaceae</taxon>
        <taxon>Streptomyces</taxon>
    </lineage>
</organism>
<sequence length="159" mass="17817">MGVGRSRLSASEWLVENGWFPGRDIGEQAQELINFRLQDAERQGYPLTPFGKAVEIVHSYGLLELPHPRAQGRSLVMDPKARHEGDVEEIAELAANLGQLLFPVGYETADLSLLLVDEGERFFYLHHTGSYYVGAGVDDMFARFIDNVSIVDAEDFFVE</sequence>
<keyword evidence="2" id="KW-1185">Reference proteome</keyword>
<evidence type="ECO:0008006" key="3">
    <source>
        <dbReference type="Google" id="ProtNLM"/>
    </source>
</evidence>
<accession>A0A101NUQ6</accession>
<dbReference type="EMBL" id="LMWN01000061">
    <property type="protein sequence ID" value="KUM99646.1"/>
    <property type="molecule type" value="Genomic_DNA"/>
</dbReference>
<protein>
    <recommendedName>
        <fullName evidence="3">SUKH-3 domain containing protein</fullName>
    </recommendedName>
</protein>